<dbReference type="SUPFAM" id="SSF111384">
    <property type="entry name" value="OmpH-like"/>
    <property type="match status" value="1"/>
</dbReference>
<evidence type="ECO:0000256" key="1">
    <source>
        <dbReference type="ARBA" id="ARBA00009091"/>
    </source>
</evidence>
<dbReference type="SMART" id="SM00935">
    <property type="entry name" value="OmpH"/>
    <property type="match status" value="1"/>
</dbReference>
<proteinExistence type="inferred from homology"/>
<dbReference type="Gene3D" id="3.30.910.20">
    <property type="entry name" value="Skp domain"/>
    <property type="match status" value="1"/>
</dbReference>
<sequence length="174" mass="20158">VYKKIAILVLLMSISFAQEKIGVVYTERIVLEYEEFKDIEEQLRLEFGDVQKEFDAMQTELDSMLSEYDQQSLMMSADLKKAKEQEMVELQSSMQNYALAINNNITKKQQQLEYDVMQKYKKAVDSVATKQGYTLVIDGSMATQYVNPRLNITDDVLYELRKSNDKSTENTSTE</sequence>
<comment type="similarity">
    <text evidence="1">Belongs to the Skp family.</text>
</comment>
<dbReference type="PANTHER" id="PTHR35089">
    <property type="entry name" value="CHAPERONE PROTEIN SKP"/>
    <property type="match status" value="1"/>
</dbReference>
<keyword evidence="2" id="KW-0732">Signal</keyword>
<evidence type="ECO:0000313" key="3">
    <source>
        <dbReference type="EMBL" id="SUZ49045.1"/>
    </source>
</evidence>
<dbReference type="InterPro" id="IPR024930">
    <property type="entry name" value="Skp_dom_sf"/>
</dbReference>
<organism evidence="3">
    <name type="scientific">marine metagenome</name>
    <dbReference type="NCBI Taxonomy" id="408172"/>
    <lineage>
        <taxon>unclassified sequences</taxon>
        <taxon>metagenomes</taxon>
        <taxon>ecological metagenomes</taxon>
    </lineage>
</organism>
<reference evidence="3" key="1">
    <citation type="submission" date="2018-05" db="EMBL/GenBank/DDBJ databases">
        <authorList>
            <person name="Lanie J.A."/>
            <person name="Ng W.-L."/>
            <person name="Kazmierczak K.M."/>
            <person name="Andrzejewski T.M."/>
            <person name="Davidsen T.M."/>
            <person name="Wayne K.J."/>
            <person name="Tettelin H."/>
            <person name="Glass J.I."/>
            <person name="Rusch D."/>
            <person name="Podicherti R."/>
            <person name="Tsui H.-C.T."/>
            <person name="Winkler M.E."/>
        </authorList>
    </citation>
    <scope>NUCLEOTIDE SEQUENCE</scope>
</reference>
<dbReference type="GO" id="GO:0050821">
    <property type="term" value="P:protein stabilization"/>
    <property type="evidence" value="ECO:0007669"/>
    <property type="project" value="TreeGrafter"/>
</dbReference>
<evidence type="ECO:0008006" key="4">
    <source>
        <dbReference type="Google" id="ProtNLM"/>
    </source>
</evidence>
<dbReference type="GO" id="GO:0005829">
    <property type="term" value="C:cytosol"/>
    <property type="evidence" value="ECO:0007669"/>
    <property type="project" value="TreeGrafter"/>
</dbReference>
<dbReference type="EMBL" id="UINC01000099">
    <property type="protein sequence ID" value="SUZ49045.1"/>
    <property type="molecule type" value="Genomic_DNA"/>
</dbReference>
<protein>
    <recommendedName>
        <fullName evidence="4">OmpH family outer membrane protein</fullName>
    </recommendedName>
</protein>
<dbReference type="Pfam" id="PF03938">
    <property type="entry name" value="OmpH"/>
    <property type="match status" value="1"/>
</dbReference>
<dbReference type="InterPro" id="IPR005632">
    <property type="entry name" value="Chaperone_Skp"/>
</dbReference>
<dbReference type="GO" id="GO:0051082">
    <property type="term" value="F:unfolded protein binding"/>
    <property type="evidence" value="ECO:0007669"/>
    <property type="project" value="InterPro"/>
</dbReference>
<dbReference type="AlphaFoldDB" id="A0A381N3E1"/>
<gene>
    <name evidence="3" type="ORF">METZ01_LOCUS1899</name>
</gene>
<name>A0A381N3E1_9ZZZZ</name>
<accession>A0A381N3E1</accession>
<dbReference type="PANTHER" id="PTHR35089:SF1">
    <property type="entry name" value="CHAPERONE PROTEIN SKP"/>
    <property type="match status" value="1"/>
</dbReference>
<feature type="non-terminal residue" evidence="3">
    <location>
        <position position="1"/>
    </location>
</feature>
<evidence type="ECO:0000256" key="2">
    <source>
        <dbReference type="ARBA" id="ARBA00022729"/>
    </source>
</evidence>